<dbReference type="GeneID" id="91097427"/>
<name>A0AAX4K282_9TREE</name>
<evidence type="ECO:0000313" key="3">
    <source>
        <dbReference type="EMBL" id="WWC91811.1"/>
    </source>
</evidence>
<dbReference type="PANTHER" id="PTHR41814">
    <property type="entry name" value="EXPRESSED PROTEIN"/>
    <property type="match status" value="1"/>
</dbReference>
<organism evidence="3 4">
    <name type="scientific">Kwoniella dendrophila CBS 6074</name>
    <dbReference type="NCBI Taxonomy" id="1295534"/>
    <lineage>
        <taxon>Eukaryota</taxon>
        <taxon>Fungi</taxon>
        <taxon>Dikarya</taxon>
        <taxon>Basidiomycota</taxon>
        <taxon>Agaricomycotina</taxon>
        <taxon>Tremellomycetes</taxon>
        <taxon>Tremellales</taxon>
        <taxon>Cryptococcaceae</taxon>
        <taxon>Kwoniella</taxon>
    </lineage>
</organism>
<dbReference type="GO" id="GO:0005975">
    <property type="term" value="P:carbohydrate metabolic process"/>
    <property type="evidence" value="ECO:0007669"/>
    <property type="project" value="InterPro"/>
</dbReference>
<keyword evidence="2" id="KW-0732">Signal</keyword>
<protein>
    <recommendedName>
        <fullName evidence="5">Alginate lyase domain-containing protein</fullName>
    </recommendedName>
</protein>
<keyword evidence="4" id="KW-1185">Reference proteome</keyword>
<evidence type="ECO:0000256" key="2">
    <source>
        <dbReference type="SAM" id="SignalP"/>
    </source>
</evidence>
<evidence type="ECO:0008006" key="5">
    <source>
        <dbReference type="Google" id="ProtNLM"/>
    </source>
</evidence>
<gene>
    <name evidence="3" type="ORF">L201_006758</name>
</gene>
<evidence type="ECO:0000313" key="4">
    <source>
        <dbReference type="Proteomes" id="UP001355207"/>
    </source>
</evidence>
<dbReference type="SUPFAM" id="SSF48208">
    <property type="entry name" value="Six-hairpin glycosidases"/>
    <property type="match status" value="1"/>
</dbReference>
<dbReference type="InterPro" id="IPR012341">
    <property type="entry name" value="6hp_glycosidase-like_sf"/>
</dbReference>
<proteinExistence type="predicted"/>
<feature type="region of interest" description="Disordered" evidence="1">
    <location>
        <begin position="92"/>
        <end position="111"/>
    </location>
</feature>
<dbReference type="AlphaFoldDB" id="A0AAX4K282"/>
<accession>A0AAX4K282</accession>
<dbReference type="Gene3D" id="1.50.10.10">
    <property type="match status" value="1"/>
</dbReference>
<dbReference type="GO" id="GO:0003824">
    <property type="term" value="F:catalytic activity"/>
    <property type="evidence" value="ECO:0007669"/>
    <property type="project" value="UniProtKB-ARBA"/>
</dbReference>
<dbReference type="PANTHER" id="PTHR41814:SF1">
    <property type="entry name" value="CELLULASE"/>
    <property type="match status" value="1"/>
</dbReference>
<feature type="region of interest" description="Disordered" evidence="1">
    <location>
        <begin position="35"/>
        <end position="65"/>
    </location>
</feature>
<feature type="signal peptide" evidence="2">
    <location>
        <begin position="1"/>
        <end position="24"/>
    </location>
</feature>
<dbReference type="EMBL" id="CP144106">
    <property type="protein sequence ID" value="WWC91811.1"/>
    <property type="molecule type" value="Genomic_DNA"/>
</dbReference>
<feature type="compositionally biased region" description="Basic and acidic residues" evidence="1">
    <location>
        <begin position="35"/>
        <end position="44"/>
    </location>
</feature>
<dbReference type="RefSeq" id="XP_066078573.1">
    <property type="nucleotide sequence ID" value="XM_066222476.1"/>
</dbReference>
<feature type="compositionally biased region" description="Polar residues" evidence="1">
    <location>
        <begin position="47"/>
        <end position="65"/>
    </location>
</feature>
<evidence type="ECO:0000256" key="1">
    <source>
        <dbReference type="SAM" id="MobiDB-lite"/>
    </source>
</evidence>
<sequence>MFIKPTTFFTSLSTLLLFSPPAFASRQPIRRRHHELAERQRRGIEISLQTPNGSPTSIDGSLSTSSVTAITSSPNAVNDPVSTVTQSISTVYASSSPSSSPAVKSSRSPGFASSAVSASSIPVTSAANSSNGNATSPSIISSTATSTVSTSDTSSSVSPTPTYTPDLSLIFDPPANNPKINLKSYKELSSKIDEDLKNANEITKNSWEIGCFAETILEVYNPNLTPFEWECKNQLDPNYCDEEQIPWSVLKIAENSLVAYNWTNSPSSSSDALSWLDKVWNTDDEEEENDWKKYLDNSTSPTKHQPQPFLDGAGALGDPVSLIPAIYVLAKYANNALVQDKIKPKKTSQDYAWALGNQLDYLLAGSTSPINKTISQREGLSTSNKNLLSKGLEQWSLESSALLDTTVNIHRHVNDWDARLWATGNGWALYGAIRNLYAVKASGFSSKFSNEVEQVENTLEKVFTGLFNELDDDNLIPNYMRQANETLAVGDTAGTALTVAAYYRYINICPSKKDDKLLQSAEKAFDSVVDKIDNNGWVLHEVDPQGTYGWVVYPDDKSFHSPEAQAFVATMWKARTDAGC</sequence>
<feature type="chain" id="PRO_5043354505" description="Alginate lyase domain-containing protein" evidence="2">
    <location>
        <begin position="25"/>
        <end position="580"/>
    </location>
</feature>
<dbReference type="InterPro" id="IPR008928">
    <property type="entry name" value="6-hairpin_glycosidase_sf"/>
</dbReference>
<reference evidence="3 4" key="1">
    <citation type="submission" date="2024-01" db="EMBL/GenBank/DDBJ databases">
        <title>Comparative genomics of Cryptococcus and Kwoniella reveals pathogenesis evolution and contrasting modes of karyotype evolution via chromosome fusion or intercentromeric recombination.</title>
        <authorList>
            <person name="Coelho M.A."/>
            <person name="David-Palma M."/>
            <person name="Shea T."/>
            <person name="Bowers K."/>
            <person name="McGinley-Smith S."/>
            <person name="Mohammad A.W."/>
            <person name="Gnirke A."/>
            <person name="Yurkov A.M."/>
            <person name="Nowrousian M."/>
            <person name="Sun S."/>
            <person name="Cuomo C.A."/>
            <person name="Heitman J."/>
        </authorList>
    </citation>
    <scope>NUCLEOTIDE SEQUENCE [LARGE SCALE GENOMIC DNA]</scope>
    <source>
        <strain evidence="3 4">CBS 6074</strain>
    </source>
</reference>
<dbReference type="Proteomes" id="UP001355207">
    <property type="component" value="Chromosome 9"/>
</dbReference>